<dbReference type="PANTHER" id="PTHR48108">
    <property type="entry name" value="CBS DOMAIN-CONTAINING PROTEIN CBSX2, CHLOROPLASTIC"/>
    <property type="match status" value="1"/>
</dbReference>
<evidence type="ECO:0000256" key="2">
    <source>
        <dbReference type="PROSITE-ProRule" id="PRU00703"/>
    </source>
</evidence>
<evidence type="ECO:0000259" key="3">
    <source>
        <dbReference type="PROSITE" id="PS51371"/>
    </source>
</evidence>
<dbReference type="SUPFAM" id="SSF54631">
    <property type="entry name" value="CBS-domain pair"/>
    <property type="match status" value="1"/>
</dbReference>
<dbReference type="Pfam" id="PF00571">
    <property type="entry name" value="CBS"/>
    <property type="match status" value="2"/>
</dbReference>
<comment type="caution">
    <text evidence="4">The sequence shown here is derived from an EMBL/GenBank/DDBJ whole genome shotgun (WGS) entry which is preliminary data.</text>
</comment>
<name>A0ABU2G8D5_9EURY</name>
<dbReference type="PANTHER" id="PTHR48108:SF26">
    <property type="entry name" value="CBS DOMAIN-CONTAINING PROTEIN DDB_G0289609"/>
    <property type="match status" value="1"/>
</dbReference>
<organism evidence="4 5">
    <name type="scientific">Halogeometricum luteum</name>
    <dbReference type="NCBI Taxonomy" id="2950537"/>
    <lineage>
        <taxon>Archaea</taxon>
        <taxon>Methanobacteriati</taxon>
        <taxon>Methanobacteriota</taxon>
        <taxon>Stenosarchaea group</taxon>
        <taxon>Halobacteria</taxon>
        <taxon>Halobacteriales</taxon>
        <taxon>Haloferacaceae</taxon>
        <taxon>Halogeometricum</taxon>
    </lineage>
</organism>
<reference evidence="4 5" key="1">
    <citation type="submission" date="2022-06" db="EMBL/GenBank/DDBJ databases">
        <title>Halogeometricum sp. a new haloarchaeum isolate from saline soil.</title>
        <authorList>
            <person name="Strakova D."/>
            <person name="Galisteo C."/>
            <person name="Sanchez-Porro C."/>
            <person name="Ventosa A."/>
        </authorList>
    </citation>
    <scope>NUCLEOTIDE SEQUENCE [LARGE SCALE GENOMIC DNA]</scope>
    <source>
        <strain evidence="5">S3BR25-2</strain>
    </source>
</reference>
<dbReference type="RefSeq" id="WP_310931025.1">
    <property type="nucleotide sequence ID" value="NZ_JAMQOQ010000012.1"/>
</dbReference>
<protein>
    <submittedName>
        <fullName evidence="4">CBS domain-containing protein</fullName>
    </submittedName>
</protein>
<keyword evidence="1" id="KW-0677">Repeat</keyword>
<dbReference type="Gene3D" id="3.10.580.10">
    <property type="entry name" value="CBS-domain"/>
    <property type="match status" value="1"/>
</dbReference>
<keyword evidence="5" id="KW-1185">Reference proteome</keyword>
<sequence>MEFFTAADVLSHRTAATPDEPVTVDLDDSIQNALTLMLEHDFDQLPVVSDDGVEGTVTYKSVAKYVKSMDDPRVEETSVKIALNTNPEFVDRDHDIFELFDTLAEDDYVLIGDQDGLDGILTRYDILYFLEHQVEPFLQIGEIEESLRHLFRASFDDLDQAIDETFADRAEHDESYETPDCPEDFSFDDYRMFIMRNLDHLPPRLSQERDMVESLLEDIRETRNALLHFRAEADEVDRDQLDMAHGYFTGIASTV</sequence>
<dbReference type="Proteomes" id="UP001254813">
    <property type="component" value="Unassembled WGS sequence"/>
</dbReference>
<evidence type="ECO:0000313" key="4">
    <source>
        <dbReference type="EMBL" id="MDS0297077.1"/>
    </source>
</evidence>
<keyword evidence="2" id="KW-0129">CBS domain</keyword>
<feature type="domain" description="CBS" evidence="3">
    <location>
        <begin position="16"/>
        <end position="76"/>
    </location>
</feature>
<dbReference type="EMBL" id="JAMQOQ010000012">
    <property type="protein sequence ID" value="MDS0297077.1"/>
    <property type="molecule type" value="Genomic_DNA"/>
</dbReference>
<dbReference type="InterPro" id="IPR000644">
    <property type="entry name" value="CBS_dom"/>
</dbReference>
<proteinExistence type="predicted"/>
<evidence type="ECO:0000256" key="1">
    <source>
        <dbReference type="ARBA" id="ARBA00022737"/>
    </source>
</evidence>
<dbReference type="SMART" id="SM00116">
    <property type="entry name" value="CBS"/>
    <property type="match status" value="2"/>
</dbReference>
<dbReference type="PROSITE" id="PS51371">
    <property type="entry name" value="CBS"/>
    <property type="match status" value="1"/>
</dbReference>
<gene>
    <name evidence="4" type="ORF">NDI79_23200</name>
</gene>
<dbReference type="InterPro" id="IPR051462">
    <property type="entry name" value="CBS_domain-containing"/>
</dbReference>
<accession>A0ABU2G8D5</accession>
<dbReference type="InterPro" id="IPR046342">
    <property type="entry name" value="CBS_dom_sf"/>
</dbReference>
<evidence type="ECO:0000313" key="5">
    <source>
        <dbReference type="Proteomes" id="UP001254813"/>
    </source>
</evidence>
<dbReference type="GeneID" id="301690365"/>
<dbReference type="CDD" id="cd02205">
    <property type="entry name" value="CBS_pair_SF"/>
    <property type="match status" value="1"/>
</dbReference>